<feature type="transmembrane region" description="Helical" evidence="1">
    <location>
        <begin position="34"/>
        <end position="52"/>
    </location>
</feature>
<gene>
    <name evidence="2" type="ORF">J5X90_19760</name>
</gene>
<keyword evidence="1" id="KW-0472">Membrane</keyword>
<feature type="transmembrane region" description="Helical" evidence="1">
    <location>
        <begin position="73"/>
        <end position="91"/>
    </location>
</feature>
<dbReference type="RefSeq" id="WP_209054121.1">
    <property type="nucleotide sequence ID" value="NZ_CP072426.1"/>
</dbReference>
<proteinExistence type="predicted"/>
<name>A0ABX7VAL4_9GAMM</name>
<keyword evidence="1" id="KW-0812">Transmembrane</keyword>
<sequence length="318" mass="36748">MSWMSQCLFLGTLIAVGLSWKALTKGLKKDPYSMHFIIPLFLAVAIILIEYFDKFGFDPNNRNIKDWVDGAVYMNNMLTPILLLATIYLLYRTWLTSKKELAQTQDILRKKEEFELLRARIKYLSRNLDASPSGSFDIAVSIFVIGHHTKNEQFKTNLDHLLKYLIILLPDDKLEDIPSSIDQFDELKSVSKALGNKDNTFRDILTCIPSMSADEYVTGIIDGLEHNIELSEVKKLIRNLVRIMYRQAYHALLSHDGKSIAVKYAEVSQDLLMSEMALNIYQLIEASKFKPELLDEFRFHFTKLEFEALKKITRRPTL</sequence>
<evidence type="ECO:0000313" key="3">
    <source>
        <dbReference type="Proteomes" id="UP000665025"/>
    </source>
</evidence>
<organism evidence="2 3">
    <name type="scientific">Pseudoalteromonas viridis</name>
    <dbReference type="NCBI Taxonomy" id="339617"/>
    <lineage>
        <taxon>Bacteria</taxon>
        <taxon>Pseudomonadati</taxon>
        <taxon>Pseudomonadota</taxon>
        <taxon>Gammaproteobacteria</taxon>
        <taxon>Alteromonadales</taxon>
        <taxon>Pseudoalteromonadaceae</taxon>
        <taxon>Pseudoalteromonas</taxon>
    </lineage>
</organism>
<accession>A0ABX7VAL4</accession>
<protein>
    <submittedName>
        <fullName evidence="2">Uncharacterized protein</fullName>
    </submittedName>
</protein>
<dbReference type="Proteomes" id="UP000665025">
    <property type="component" value="Chromosome 2"/>
</dbReference>
<reference evidence="2 3" key="1">
    <citation type="submission" date="2021-03" db="EMBL/GenBank/DDBJ databases">
        <title>Complete Genome of Pseudoalteromonas viridis Strain BBR56, a new biocontrol bacterial candidate.</title>
        <authorList>
            <person name="Handayani D.P."/>
            <person name="Isnansetyo A."/>
            <person name="Istiqomah I."/>
            <person name="Jumina J."/>
        </authorList>
    </citation>
    <scope>NUCLEOTIDE SEQUENCE [LARGE SCALE GENOMIC DNA]</scope>
    <source>
        <strain evidence="2 3">BBR56</strain>
    </source>
</reference>
<evidence type="ECO:0000313" key="2">
    <source>
        <dbReference type="EMBL" id="QTL37979.1"/>
    </source>
</evidence>
<dbReference type="EMBL" id="CP072426">
    <property type="protein sequence ID" value="QTL37979.1"/>
    <property type="molecule type" value="Genomic_DNA"/>
</dbReference>
<keyword evidence="1" id="KW-1133">Transmembrane helix</keyword>
<keyword evidence="3" id="KW-1185">Reference proteome</keyword>
<evidence type="ECO:0000256" key="1">
    <source>
        <dbReference type="SAM" id="Phobius"/>
    </source>
</evidence>